<dbReference type="GO" id="GO:0003729">
    <property type="term" value="F:mRNA binding"/>
    <property type="evidence" value="ECO:0007669"/>
    <property type="project" value="TreeGrafter"/>
</dbReference>
<accession>A0A9Q0AQN3</accession>
<feature type="region of interest" description="Disordered" evidence="3">
    <location>
        <begin position="153"/>
        <end position="254"/>
    </location>
</feature>
<dbReference type="PROSITE" id="PS50102">
    <property type="entry name" value="RRM"/>
    <property type="match status" value="1"/>
</dbReference>
<feature type="compositionally biased region" description="Basic residues" evidence="3">
    <location>
        <begin position="19"/>
        <end position="31"/>
    </location>
</feature>
<gene>
    <name evidence="5" type="ORF">JX265_004962</name>
</gene>
<sequence>MSGKLDQSLDEIVSSQRKAGGRRGRATRRSSGRPTTTAPVGGVQKNSKKPQTATKQAPAKASGGPGDSKVVVSNLPKDVTEAQIKEYFVSSVGSIKKAELSYGPGGVSRGIATIIFAKRDGASTAYNKLNGLHVDGKPIRIEIIVSGDKAAEIAPPPKTLTERVTQPKSQPKSAAPNKKKEAAAKDAGAAGASRGRGAKRGRGGRSARPAKKTAEELDSEMADYFVASNQGENANGGAPAAATNGDAPMDDGIM</sequence>
<keyword evidence="6" id="KW-1185">Reference proteome</keyword>
<feature type="compositionally biased region" description="Low complexity" evidence="3">
    <location>
        <begin position="229"/>
        <end position="247"/>
    </location>
</feature>
<dbReference type="OrthoDB" id="346839at2759"/>
<evidence type="ECO:0000259" key="4">
    <source>
        <dbReference type="PROSITE" id="PS50102"/>
    </source>
</evidence>
<dbReference type="PANTHER" id="PTHR19965">
    <property type="entry name" value="RNA AND EXPORT FACTOR BINDING PROTEIN"/>
    <property type="match status" value="1"/>
</dbReference>
<dbReference type="Pfam" id="PF13865">
    <property type="entry name" value="FoP_duplication"/>
    <property type="match status" value="1"/>
</dbReference>
<organism evidence="5 6">
    <name type="scientific">Neoarthrinium moseri</name>
    <dbReference type="NCBI Taxonomy" id="1658444"/>
    <lineage>
        <taxon>Eukaryota</taxon>
        <taxon>Fungi</taxon>
        <taxon>Dikarya</taxon>
        <taxon>Ascomycota</taxon>
        <taxon>Pezizomycotina</taxon>
        <taxon>Sordariomycetes</taxon>
        <taxon>Xylariomycetidae</taxon>
        <taxon>Amphisphaeriales</taxon>
        <taxon>Apiosporaceae</taxon>
        <taxon>Neoarthrinium</taxon>
    </lineage>
</organism>
<dbReference type="AlphaFoldDB" id="A0A9Q0AQN3"/>
<comment type="caution">
    <text evidence="5">The sequence shown here is derived from an EMBL/GenBank/DDBJ whole genome shotgun (WGS) entry which is preliminary data.</text>
</comment>
<dbReference type="SMART" id="SM01218">
    <property type="entry name" value="FoP_duplication"/>
    <property type="match status" value="1"/>
</dbReference>
<protein>
    <recommendedName>
        <fullName evidence="4">RRM domain-containing protein</fullName>
    </recommendedName>
</protein>
<keyword evidence="1 2" id="KW-0694">RNA-binding</keyword>
<dbReference type="EMBL" id="JAFIMR010000010">
    <property type="protein sequence ID" value="KAI1873340.1"/>
    <property type="molecule type" value="Genomic_DNA"/>
</dbReference>
<dbReference type="PANTHER" id="PTHR19965:SF35">
    <property type="entry name" value="RNA ANNEALING PROTEIN YRA1"/>
    <property type="match status" value="1"/>
</dbReference>
<dbReference type="InterPro" id="IPR035979">
    <property type="entry name" value="RBD_domain_sf"/>
</dbReference>
<proteinExistence type="predicted"/>
<dbReference type="InterPro" id="IPR012677">
    <property type="entry name" value="Nucleotide-bd_a/b_plait_sf"/>
</dbReference>
<reference evidence="5" key="1">
    <citation type="submission" date="2021-03" db="EMBL/GenBank/DDBJ databases">
        <title>Revisited historic fungal species revealed as producer of novel bioactive compounds through whole genome sequencing and comparative genomics.</title>
        <authorList>
            <person name="Vignolle G.A."/>
            <person name="Hochenegger N."/>
            <person name="Mach R.L."/>
            <person name="Mach-Aigner A.R."/>
            <person name="Javad Rahimi M."/>
            <person name="Salim K.A."/>
            <person name="Chan C.M."/>
            <person name="Lim L.B.L."/>
            <person name="Cai F."/>
            <person name="Druzhinina I.S."/>
            <person name="U'Ren J.M."/>
            <person name="Derntl C."/>
        </authorList>
    </citation>
    <scope>NUCLEOTIDE SEQUENCE</scope>
    <source>
        <strain evidence="5">TUCIM 5799</strain>
    </source>
</reference>
<dbReference type="GO" id="GO:0005634">
    <property type="term" value="C:nucleus"/>
    <property type="evidence" value="ECO:0007669"/>
    <property type="project" value="TreeGrafter"/>
</dbReference>
<dbReference type="SUPFAM" id="SSF54928">
    <property type="entry name" value="RNA-binding domain, RBD"/>
    <property type="match status" value="1"/>
</dbReference>
<evidence type="ECO:0000313" key="6">
    <source>
        <dbReference type="Proteomes" id="UP000829685"/>
    </source>
</evidence>
<evidence type="ECO:0000256" key="2">
    <source>
        <dbReference type="PROSITE-ProRule" id="PRU00176"/>
    </source>
</evidence>
<dbReference type="InterPro" id="IPR025715">
    <property type="entry name" value="FoP_C"/>
</dbReference>
<feature type="region of interest" description="Disordered" evidence="3">
    <location>
        <begin position="1"/>
        <end position="74"/>
    </location>
</feature>
<name>A0A9Q0AQN3_9PEZI</name>
<feature type="domain" description="RRM" evidence="4">
    <location>
        <begin position="68"/>
        <end position="146"/>
    </location>
</feature>
<evidence type="ECO:0000313" key="5">
    <source>
        <dbReference type="EMBL" id="KAI1873340.1"/>
    </source>
</evidence>
<evidence type="ECO:0000256" key="1">
    <source>
        <dbReference type="ARBA" id="ARBA00022884"/>
    </source>
</evidence>
<dbReference type="Proteomes" id="UP000829685">
    <property type="component" value="Unassembled WGS sequence"/>
</dbReference>
<feature type="compositionally biased region" description="Low complexity" evidence="3">
    <location>
        <begin position="185"/>
        <end position="195"/>
    </location>
</feature>
<dbReference type="SMART" id="SM00360">
    <property type="entry name" value="RRM"/>
    <property type="match status" value="1"/>
</dbReference>
<dbReference type="InterPro" id="IPR000504">
    <property type="entry name" value="RRM_dom"/>
</dbReference>
<evidence type="ECO:0000256" key="3">
    <source>
        <dbReference type="SAM" id="MobiDB-lite"/>
    </source>
</evidence>
<dbReference type="Gene3D" id="3.30.70.330">
    <property type="match status" value="1"/>
</dbReference>
<feature type="compositionally biased region" description="Basic residues" evidence="3">
    <location>
        <begin position="196"/>
        <end position="211"/>
    </location>
</feature>
<dbReference type="InterPro" id="IPR051229">
    <property type="entry name" value="ALYREF_mRNA_export"/>
</dbReference>
<dbReference type="Pfam" id="PF00076">
    <property type="entry name" value="RRM_1"/>
    <property type="match status" value="1"/>
</dbReference>